<evidence type="ECO:0000256" key="3">
    <source>
        <dbReference type="ARBA" id="ARBA00022692"/>
    </source>
</evidence>
<reference evidence="13 14" key="1">
    <citation type="submission" date="2024-05" db="EMBL/GenBank/DDBJ databases">
        <authorList>
            <person name="Haq I."/>
            <person name="Ullah Z."/>
            <person name="Ahmad R."/>
            <person name="Li M."/>
            <person name="Tong Y."/>
        </authorList>
    </citation>
    <scope>NUCLEOTIDE SEQUENCE [LARGE SCALE GENOMIC DNA]</scope>
    <source>
        <strain evidence="13 14">16A2E</strain>
    </source>
</reference>
<dbReference type="SUPFAM" id="SSF58104">
    <property type="entry name" value="Methyl-accepting chemotaxis protein (MCP) signaling domain"/>
    <property type="match status" value="1"/>
</dbReference>
<evidence type="ECO:0000256" key="8">
    <source>
        <dbReference type="PROSITE-ProRule" id="PRU00284"/>
    </source>
</evidence>
<keyword evidence="9" id="KW-0175">Coiled coil</keyword>
<dbReference type="PROSITE" id="PS50111">
    <property type="entry name" value="CHEMOTAXIS_TRANSDUC_2"/>
    <property type="match status" value="1"/>
</dbReference>
<accession>A0ABU9XJW6</accession>
<evidence type="ECO:0000256" key="6">
    <source>
        <dbReference type="ARBA" id="ARBA00023224"/>
    </source>
</evidence>
<keyword evidence="3 10" id="KW-0812">Transmembrane</keyword>
<comment type="subcellular location">
    <subcellularLocation>
        <location evidence="1">Cell membrane</location>
        <topology evidence="1">Multi-pass membrane protein</topology>
    </subcellularLocation>
</comment>
<name>A0ABU9XJW6_9BACI</name>
<evidence type="ECO:0000313" key="13">
    <source>
        <dbReference type="EMBL" id="MEN2767971.1"/>
    </source>
</evidence>
<dbReference type="Proteomes" id="UP001444625">
    <property type="component" value="Unassembled WGS sequence"/>
</dbReference>
<evidence type="ECO:0000259" key="11">
    <source>
        <dbReference type="PROSITE" id="PS50111"/>
    </source>
</evidence>
<gene>
    <name evidence="13" type="ORF">ABC228_12275</name>
</gene>
<feature type="coiled-coil region" evidence="9">
    <location>
        <begin position="321"/>
        <end position="358"/>
    </location>
</feature>
<dbReference type="InterPro" id="IPR004089">
    <property type="entry name" value="MCPsignal_dom"/>
</dbReference>
<dbReference type="PANTHER" id="PTHR32089">
    <property type="entry name" value="METHYL-ACCEPTING CHEMOTAXIS PROTEIN MCPB"/>
    <property type="match status" value="1"/>
</dbReference>
<evidence type="ECO:0000256" key="1">
    <source>
        <dbReference type="ARBA" id="ARBA00004651"/>
    </source>
</evidence>
<evidence type="ECO:0000259" key="12">
    <source>
        <dbReference type="PROSITE" id="PS50885"/>
    </source>
</evidence>
<protein>
    <submittedName>
        <fullName evidence="13">Methyl-accepting chemotaxis protein</fullName>
    </submittedName>
</protein>
<proteinExistence type="inferred from homology"/>
<comment type="caution">
    <text evidence="13">The sequence shown here is derived from an EMBL/GenBank/DDBJ whole genome shotgun (WGS) entry which is preliminary data.</text>
</comment>
<evidence type="ECO:0000256" key="4">
    <source>
        <dbReference type="ARBA" id="ARBA00022989"/>
    </source>
</evidence>
<dbReference type="SMART" id="SM00283">
    <property type="entry name" value="MA"/>
    <property type="match status" value="1"/>
</dbReference>
<dbReference type="Pfam" id="PF00015">
    <property type="entry name" value="MCPsignal"/>
    <property type="match status" value="1"/>
</dbReference>
<evidence type="ECO:0000256" key="2">
    <source>
        <dbReference type="ARBA" id="ARBA00022475"/>
    </source>
</evidence>
<keyword evidence="5 10" id="KW-0472">Membrane</keyword>
<dbReference type="RefSeq" id="WP_345825437.1">
    <property type="nucleotide sequence ID" value="NZ_JBDIML010000003.1"/>
</dbReference>
<dbReference type="Gene3D" id="1.10.287.950">
    <property type="entry name" value="Methyl-accepting chemotaxis protein"/>
    <property type="match status" value="1"/>
</dbReference>
<dbReference type="Pfam" id="PF00672">
    <property type="entry name" value="HAMP"/>
    <property type="match status" value="1"/>
</dbReference>
<sequence length="579" mass="64472">MKKTQSISMKLIALITVITAFTAIVIGVFSYQIAKKELLESGQSELQKIADGAYTVLELMEEEVQSGDLTEEEAKDKAREILNGPVDENNEYDYTQTNFVYKDRGYILAYDQDLVLQIHPSKIGGEPADEQNRNNRQRLVDAGMEDEASARFAEYSDEQQDGSFRDKTAYMRYFEPWDWTIGITVFQDEFYEDLKVLKAVITGITALIIVLSSTVFYLLTRKKLSLLKDVANQATEISNGRIAESHLPESKDEIGVLAQSFNKMSKELRNLVTNVQRSSEHLLDSATDLSAISEQTSASSEEVGNAMNEISKGTQDQVNSLEDIHYRVEKLTQAINQMKAQTDKVDQITQETETLSNEGIEIVTKLQDSNQQSVKRANKISEDIQNLHQKVQDITAVMDTIEHVAEETNLLALNASIEAARAGEFGKGFAVVADEIRKLAEQSKEATHQVQHVVSMIVDETENTVQAVQDNQKISEGLNHDVEQTEIKFQDMQKAVKDIVTAMIEVNNGIKGITSESEMISENVESISSVSEETAASIEEITSSLDEQINAIGNVANAAETLTSLNHELSDSLKKYSIE</sequence>
<evidence type="ECO:0000256" key="10">
    <source>
        <dbReference type="SAM" id="Phobius"/>
    </source>
</evidence>
<dbReference type="PROSITE" id="PS50885">
    <property type="entry name" value="HAMP"/>
    <property type="match status" value="1"/>
</dbReference>
<dbReference type="InterPro" id="IPR003660">
    <property type="entry name" value="HAMP_dom"/>
</dbReference>
<feature type="transmembrane region" description="Helical" evidence="10">
    <location>
        <begin position="12"/>
        <end position="34"/>
    </location>
</feature>
<feature type="domain" description="HAMP" evidence="12">
    <location>
        <begin position="227"/>
        <end position="273"/>
    </location>
</feature>
<keyword evidence="2" id="KW-1003">Cell membrane</keyword>
<dbReference type="Gene3D" id="3.30.450.20">
    <property type="entry name" value="PAS domain"/>
    <property type="match status" value="1"/>
</dbReference>
<comment type="similarity">
    <text evidence="7">Belongs to the methyl-accepting chemotaxis (MCP) protein family.</text>
</comment>
<dbReference type="CDD" id="cd06225">
    <property type="entry name" value="HAMP"/>
    <property type="match status" value="1"/>
</dbReference>
<dbReference type="SMART" id="SM00304">
    <property type="entry name" value="HAMP"/>
    <property type="match status" value="1"/>
</dbReference>
<keyword evidence="6 8" id="KW-0807">Transducer</keyword>
<evidence type="ECO:0000256" key="7">
    <source>
        <dbReference type="ARBA" id="ARBA00029447"/>
    </source>
</evidence>
<evidence type="ECO:0000256" key="5">
    <source>
        <dbReference type="ARBA" id="ARBA00023136"/>
    </source>
</evidence>
<feature type="transmembrane region" description="Helical" evidence="10">
    <location>
        <begin position="199"/>
        <end position="219"/>
    </location>
</feature>
<feature type="domain" description="Methyl-accepting transducer" evidence="11">
    <location>
        <begin position="292"/>
        <end position="542"/>
    </location>
</feature>
<evidence type="ECO:0000313" key="14">
    <source>
        <dbReference type="Proteomes" id="UP001444625"/>
    </source>
</evidence>
<dbReference type="PANTHER" id="PTHR32089:SF112">
    <property type="entry name" value="LYSOZYME-LIKE PROTEIN-RELATED"/>
    <property type="match status" value="1"/>
</dbReference>
<organism evidence="13 14">
    <name type="scientific">Ornithinibacillus xuwenensis</name>
    <dbReference type="NCBI Taxonomy" id="3144668"/>
    <lineage>
        <taxon>Bacteria</taxon>
        <taxon>Bacillati</taxon>
        <taxon>Bacillota</taxon>
        <taxon>Bacilli</taxon>
        <taxon>Bacillales</taxon>
        <taxon>Bacillaceae</taxon>
        <taxon>Ornithinibacillus</taxon>
    </lineage>
</organism>
<dbReference type="InterPro" id="IPR033480">
    <property type="entry name" value="sCache_2"/>
</dbReference>
<keyword evidence="14" id="KW-1185">Reference proteome</keyword>
<dbReference type="SMART" id="SM01049">
    <property type="entry name" value="Cache_2"/>
    <property type="match status" value="1"/>
</dbReference>
<keyword evidence="4 10" id="KW-1133">Transmembrane helix</keyword>
<dbReference type="EMBL" id="JBDIML010000003">
    <property type="protein sequence ID" value="MEN2767971.1"/>
    <property type="molecule type" value="Genomic_DNA"/>
</dbReference>
<dbReference type="Pfam" id="PF17200">
    <property type="entry name" value="sCache_2"/>
    <property type="match status" value="1"/>
</dbReference>
<evidence type="ECO:0000256" key="9">
    <source>
        <dbReference type="SAM" id="Coils"/>
    </source>
</evidence>
<dbReference type="Gene3D" id="6.10.340.10">
    <property type="match status" value="1"/>
</dbReference>